<evidence type="ECO:0000313" key="2">
    <source>
        <dbReference type="EMBL" id="CCH87243.1"/>
    </source>
</evidence>
<gene>
    <name evidence="2" type="ordered locus">MODMU_1806</name>
</gene>
<reference evidence="2 3" key="1">
    <citation type="journal article" date="2012" name="J. Bacteriol.">
        <title>Genome Sequence of Radiation-Resistant Modestobacter marinus Strain BC501, a Representative Actinobacterium That Thrives on Calcareous Stone Surfaces.</title>
        <authorList>
            <person name="Normand P."/>
            <person name="Gury J."/>
            <person name="Pujic P."/>
            <person name="Chouaia B."/>
            <person name="Crotti E."/>
            <person name="Brusetti L."/>
            <person name="Daffonchio D."/>
            <person name="Vacherie B."/>
            <person name="Barbe V."/>
            <person name="Medigue C."/>
            <person name="Calteau A."/>
            <person name="Ghodhbane-Gtari F."/>
            <person name="Essoussi I."/>
            <person name="Nouioui I."/>
            <person name="Abbassi-Ghozzi I."/>
            <person name="Gtari M."/>
        </authorList>
    </citation>
    <scope>NUCLEOTIDE SEQUENCE [LARGE SCALE GENOMIC DNA]</scope>
    <source>
        <strain evidence="3">BC 501</strain>
    </source>
</reference>
<name>I4EV30_MODI5</name>
<dbReference type="OrthoDB" id="3820697at2"/>
<proteinExistence type="predicted"/>
<dbReference type="Proteomes" id="UP000006461">
    <property type="component" value="Chromosome"/>
</dbReference>
<dbReference type="EMBL" id="FO203431">
    <property type="protein sequence ID" value="CCH87243.1"/>
    <property type="molecule type" value="Genomic_DNA"/>
</dbReference>
<dbReference type="InterPro" id="IPR024072">
    <property type="entry name" value="DHFR-like_dom_sf"/>
</dbReference>
<dbReference type="STRING" id="477641.MODMU_1806"/>
<keyword evidence="3" id="KW-1185">Reference proteome</keyword>
<dbReference type="GO" id="GO:0009231">
    <property type="term" value="P:riboflavin biosynthetic process"/>
    <property type="evidence" value="ECO:0007669"/>
    <property type="project" value="InterPro"/>
</dbReference>
<sequence length="199" mass="21330">MSKVIASASMSLDGYIAKDDNSIGRLFDWLQNGDVEIPTASPGITLHLGQASAEYWRRWTSDLGALVCGRTLFDFTDGWGGRHTMDVPVVVVTHSVPTEWVDAHPDAPFSFVTDGVGSAVARAREIAGDRVVAVTAGTIARQCLELGLLDEVAVDLVPVVMGRGRPFFGELAQDDVPLGDPVTCVQGDRVTHLVFPVAR</sequence>
<dbReference type="eggNOG" id="COG0262">
    <property type="taxonomic scope" value="Bacteria"/>
</dbReference>
<evidence type="ECO:0000259" key="1">
    <source>
        <dbReference type="Pfam" id="PF01872"/>
    </source>
</evidence>
<dbReference type="KEGG" id="mmar:MODMU_1806"/>
<dbReference type="InterPro" id="IPR002734">
    <property type="entry name" value="RibDG_C"/>
</dbReference>
<dbReference type="OMA" id="GWYQNGD"/>
<accession>I4EV30</accession>
<dbReference type="SUPFAM" id="SSF53597">
    <property type="entry name" value="Dihydrofolate reductase-like"/>
    <property type="match status" value="1"/>
</dbReference>
<dbReference type="Gene3D" id="3.40.430.10">
    <property type="entry name" value="Dihydrofolate Reductase, subunit A"/>
    <property type="match status" value="1"/>
</dbReference>
<organism evidence="2 3">
    <name type="scientific">Modestobacter italicus (strain DSM 44449 / CECT 9708 / BC 501)</name>
    <dbReference type="NCBI Taxonomy" id="2732864"/>
    <lineage>
        <taxon>Bacteria</taxon>
        <taxon>Bacillati</taxon>
        <taxon>Actinomycetota</taxon>
        <taxon>Actinomycetes</taxon>
        <taxon>Geodermatophilales</taxon>
        <taxon>Geodermatophilaceae</taxon>
        <taxon>Modestobacter</taxon>
    </lineage>
</organism>
<dbReference type="Pfam" id="PF01872">
    <property type="entry name" value="RibD_C"/>
    <property type="match status" value="1"/>
</dbReference>
<feature type="domain" description="Bacterial bifunctional deaminase-reductase C-terminal" evidence="1">
    <location>
        <begin position="3"/>
        <end position="173"/>
    </location>
</feature>
<dbReference type="GO" id="GO:0008703">
    <property type="term" value="F:5-amino-6-(5-phosphoribosylamino)uracil reductase activity"/>
    <property type="evidence" value="ECO:0007669"/>
    <property type="project" value="InterPro"/>
</dbReference>
<protein>
    <submittedName>
        <fullName evidence="2">Dihydrofolate reductase</fullName>
    </submittedName>
</protein>
<dbReference type="PATRIC" id="fig|477641.3.peg.1700"/>
<dbReference type="AlphaFoldDB" id="I4EV30"/>
<evidence type="ECO:0000313" key="3">
    <source>
        <dbReference type="Proteomes" id="UP000006461"/>
    </source>
</evidence>
<dbReference type="HOGENOM" id="CLU_043966_3_1_11"/>